<dbReference type="InterPro" id="IPR046348">
    <property type="entry name" value="SIS_dom_sf"/>
</dbReference>
<reference evidence="7 8" key="1">
    <citation type="submission" date="2013-08" db="EMBL/GenBank/DDBJ databases">
        <authorList>
            <person name="Trees D."/>
        </authorList>
    </citation>
    <scope>NUCLEOTIDE SEQUENCE [LARGE SCALE GENOMIC DNA]</scope>
    <source>
        <strain evidence="7 8">3502</strain>
    </source>
</reference>
<evidence type="ECO:0000256" key="4">
    <source>
        <dbReference type="ARBA" id="ARBA00023163"/>
    </source>
</evidence>
<organism evidence="7 8">
    <name type="scientific">Neisseria gonorrhoeae 3502</name>
    <dbReference type="NCBI Taxonomy" id="1193404"/>
    <lineage>
        <taxon>Bacteria</taxon>
        <taxon>Pseudomonadati</taxon>
        <taxon>Pseudomonadota</taxon>
        <taxon>Betaproteobacteria</taxon>
        <taxon>Neisseriales</taxon>
        <taxon>Neisseriaceae</taxon>
        <taxon>Neisseria</taxon>
    </lineage>
</organism>
<evidence type="ECO:0000259" key="5">
    <source>
        <dbReference type="PROSITE" id="PS51071"/>
    </source>
</evidence>
<gene>
    <name evidence="7" type="ORF">N776_03745</name>
</gene>
<protein>
    <submittedName>
        <fullName evidence="7">Transcriptional regulator</fullName>
    </submittedName>
</protein>
<dbReference type="Gene3D" id="3.40.50.10490">
    <property type="entry name" value="Glucose-6-phosphate isomerase like protein, domain 1"/>
    <property type="match status" value="1"/>
</dbReference>
<dbReference type="Proteomes" id="UP000223296">
    <property type="component" value="Unassembled WGS sequence"/>
</dbReference>
<dbReference type="GO" id="GO:0006096">
    <property type="term" value="P:glycolytic process"/>
    <property type="evidence" value="ECO:0007669"/>
    <property type="project" value="UniProtKB-KW"/>
</dbReference>
<proteinExistence type="predicted"/>
<dbReference type="PROSITE" id="PS51464">
    <property type="entry name" value="SIS"/>
    <property type="match status" value="1"/>
</dbReference>
<sequence length="294" mass="31758">MQQGRIIEGHIIMLSKISESLADLSGAERKVAECALAEPKWFVHAAVAEIADRASVSQPTVIRFCRSLGYKGLPEFKLSLSASIGHEGMPYVHEELNADDDMANVVEKVLGNAAAALLGERRFLKESELENGIATLMHARRVEFYGVGNSGIVAQDAQHKFFRFGMSTVAYVDTHTQLMAASVLSDQDVLVAISNTGSSIELLDAVSIAKENGASVIALTRNDSPLAQLADCVLSVATQENAELYTPMVSRLLQLAVIDILAIGLALRLGDAASLQLQKSKKSIHNKHIDYDKD</sequence>
<keyword evidence="1" id="KW-0805">Transcription regulation</keyword>
<dbReference type="InterPro" id="IPR047640">
    <property type="entry name" value="RpiR-like"/>
</dbReference>
<evidence type="ECO:0000256" key="2">
    <source>
        <dbReference type="ARBA" id="ARBA00023125"/>
    </source>
</evidence>
<dbReference type="GO" id="GO:0003677">
    <property type="term" value="F:DNA binding"/>
    <property type="evidence" value="ECO:0007669"/>
    <property type="project" value="UniProtKB-KW"/>
</dbReference>
<dbReference type="PROSITE" id="PS51071">
    <property type="entry name" value="HTH_RPIR"/>
    <property type="match status" value="1"/>
</dbReference>
<evidence type="ECO:0000259" key="6">
    <source>
        <dbReference type="PROSITE" id="PS51464"/>
    </source>
</evidence>
<dbReference type="SUPFAM" id="SSF46689">
    <property type="entry name" value="Homeodomain-like"/>
    <property type="match status" value="1"/>
</dbReference>
<dbReference type="Gene3D" id="1.10.10.10">
    <property type="entry name" value="Winged helix-like DNA-binding domain superfamily/Winged helix DNA-binding domain"/>
    <property type="match status" value="1"/>
</dbReference>
<dbReference type="EMBL" id="AVBE01000002">
    <property type="protein sequence ID" value="PHJ34718.1"/>
    <property type="molecule type" value="Genomic_DNA"/>
</dbReference>
<keyword evidence="4" id="KW-0804">Transcription</keyword>
<dbReference type="FunFam" id="3.40.50.10490:FF:000044">
    <property type="entry name" value="Transcriptional regulator, RpiR family"/>
    <property type="match status" value="1"/>
</dbReference>
<feature type="domain" description="SIS" evidence="6">
    <location>
        <begin position="132"/>
        <end position="271"/>
    </location>
</feature>
<dbReference type="InterPro" id="IPR000281">
    <property type="entry name" value="HTH_RpiR"/>
</dbReference>
<name>A0AA44U7H6_NEIGO</name>
<dbReference type="AlphaFoldDB" id="A0AA44U7H6"/>
<dbReference type="SUPFAM" id="SSF53697">
    <property type="entry name" value="SIS domain"/>
    <property type="match status" value="1"/>
</dbReference>
<evidence type="ECO:0000313" key="8">
    <source>
        <dbReference type="Proteomes" id="UP000223296"/>
    </source>
</evidence>
<comment type="caution">
    <text evidence="7">The sequence shown here is derived from an EMBL/GenBank/DDBJ whole genome shotgun (WGS) entry which is preliminary data.</text>
</comment>
<accession>A0AA44U7H6</accession>
<keyword evidence="2" id="KW-0238">DNA-binding</keyword>
<dbReference type="Pfam" id="PF01380">
    <property type="entry name" value="SIS"/>
    <property type="match status" value="1"/>
</dbReference>
<evidence type="ECO:0000256" key="1">
    <source>
        <dbReference type="ARBA" id="ARBA00023015"/>
    </source>
</evidence>
<dbReference type="Pfam" id="PF01418">
    <property type="entry name" value="HTH_6"/>
    <property type="match status" value="1"/>
</dbReference>
<dbReference type="FunFam" id="1.10.10.10:FF:000060">
    <property type="entry name" value="DNA-binding transcriptional regulator HexR"/>
    <property type="match status" value="1"/>
</dbReference>
<evidence type="ECO:0000313" key="7">
    <source>
        <dbReference type="EMBL" id="PHJ34718.1"/>
    </source>
</evidence>
<dbReference type="PANTHER" id="PTHR30514">
    <property type="entry name" value="GLUCOKINASE"/>
    <property type="match status" value="1"/>
</dbReference>
<keyword evidence="3" id="KW-0324">Glycolysis</keyword>
<feature type="domain" description="HTH rpiR-type" evidence="5">
    <location>
        <begin position="11"/>
        <end position="87"/>
    </location>
</feature>
<dbReference type="InterPro" id="IPR001347">
    <property type="entry name" value="SIS_dom"/>
</dbReference>
<dbReference type="InterPro" id="IPR035472">
    <property type="entry name" value="RpiR-like_SIS"/>
</dbReference>
<dbReference type="GO" id="GO:0003700">
    <property type="term" value="F:DNA-binding transcription factor activity"/>
    <property type="evidence" value="ECO:0007669"/>
    <property type="project" value="InterPro"/>
</dbReference>
<evidence type="ECO:0000256" key="3">
    <source>
        <dbReference type="ARBA" id="ARBA00023152"/>
    </source>
</evidence>
<dbReference type="InterPro" id="IPR009057">
    <property type="entry name" value="Homeodomain-like_sf"/>
</dbReference>
<dbReference type="CDD" id="cd05013">
    <property type="entry name" value="SIS_RpiR"/>
    <property type="match status" value="1"/>
</dbReference>
<dbReference type="InterPro" id="IPR036388">
    <property type="entry name" value="WH-like_DNA-bd_sf"/>
</dbReference>
<dbReference type="PROSITE" id="PS00356">
    <property type="entry name" value="HTH_LACI_1"/>
    <property type="match status" value="1"/>
</dbReference>
<dbReference type="GO" id="GO:0097367">
    <property type="term" value="F:carbohydrate derivative binding"/>
    <property type="evidence" value="ECO:0007669"/>
    <property type="project" value="InterPro"/>
</dbReference>
<dbReference type="PANTHER" id="PTHR30514:SF1">
    <property type="entry name" value="HTH-TYPE TRANSCRIPTIONAL REGULATOR HEXR-RELATED"/>
    <property type="match status" value="1"/>
</dbReference>